<feature type="binding site" evidence="10">
    <location>
        <position position="155"/>
    </location>
    <ligand>
        <name>substrate</name>
    </ligand>
</feature>
<dbReference type="InterPro" id="IPR036393">
    <property type="entry name" value="AceGlu_kinase-like_sf"/>
</dbReference>
<evidence type="ECO:0000256" key="8">
    <source>
        <dbReference type="ARBA" id="ARBA00022840"/>
    </source>
</evidence>
<keyword evidence="2 10" id="KW-0963">Cytoplasm</keyword>
<evidence type="ECO:0000256" key="3">
    <source>
        <dbReference type="ARBA" id="ARBA00022571"/>
    </source>
</evidence>
<dbReference type="PANTHER" id="PTHR23342">
    <property type="entry name" value="N-ACETYLGLUTAMATE SYNTHASE"/>
    <property type="match status" value="1"/>
</dbReference>
<dbReference type="InterPro" id="IPR041731">
    <property type="entry name" value="NAGK-NC"/>
</dbReference>
<keyword evidence="6 10" id="KW-0547">Nucleotide-binding</keyword>
<keyword evidence="8 10" id="KW-0067">ATP-binding</keyword>
<evidence type="ECO:0000256" key="5">
    <source>
        <dbReference type="ARBA" id="ARBA00022679"/>
    </source>
</evidence>
<feature type="site" description="Transition state stabilizer" evidence="10">
    <location>
        <position position="214"/>
    </location>
</feature>
<dbReference type="HAMAP" id="MF_00082">
    <property type="entry name" value="ArgB"/>
    <property type="match status" value="1"/>
</dbReference>
<dbReference type="Gene3D" id="3.40.1160.10">
    <property type="entry name" value="Acetylglutamate kinase-like"/>
    <property type="match status" value="1"/>
</dbReference>
<evidence type="ECO:0000256" key="10">
    <source>
        <dbReference type="HAMAP-Rule" id="MF_00082"/>
    </source>
</evidence>
<dbReference type="GO" id="GO:0005524">
    <property type="term" value="F:ATP binding"/>
    <property type="evidence" value="ECO:0007669"/>
    <property type="project" value="UniProtKB-UniRule"/>
</dbReference>
<evidence type="ECO:0000256" key="4">
    <source>
        <dbReference type="ARBA" id="ARBA00022605"/>
    </source>
</evidence>
<dbReference type="InterPro" id="IPR001048">
    <property type="entry name" value="Asp/Glu/Uridylate_kinase"/>
</dbReference>
<evidence type="ECO:0000256" key="6">
    <source>
        <dbReference type="ARBA" id="ARBA00022741"/>
    </source>
</evidence>
<keyword evidence="4 10" id="KW-0028">Amino-acid biosynthesis</keyword>
<dbReference type="Proteomes" id="UP001152447">
    <property type="component" value="Unassembled WGS sequence"/>
</dbReference>
<dbReference type="EMBL" id="CAMAPB010000024">
    <property type="protein sequence ID" value="CAH9058620.1"/>
    <property type="molecule type" value="Genomic_DNA"/>
</dbReference>
<feature type="site" description="Transition state stabilizer" evidence="10">
    <location>
        <position position="9"/>
    </location>
</feature>
<dbReference type="PANTHER" id="PTHR23342:SF0">
    <property type="entry name" value="N-ACETYLGLUTAMATE SYNTHASE, MITOCHONDRIAL"/>
    <property type="match status" value="1"/>
</dbReference>
<evidence type="ECO:0000313" key="12">
    <source>
        <dbReference type="EMBL" id="CAH9058620.1"/>
    </source>
</evidence>
<evidence type="ECO:0000256" key="2">
    <source>
        <dbReference type="ARBA" id="ARBA00022490"/>
    </source>
</evidence>
<keyword evidence="7 10" id="KW-0418">Kinase</keyword>
<dbReference type="GO" id="GO:0003991">
    <property type="term" value="F:acetylglutamate kinase activity"/>
    <property type="evidence" value="ECO:0007669"/>
    <property type="project" value="UniProtKB-UniRule"/>
</dbReference>
<name>A0A9W4QY99_PSEHA</name>
<sequence length="255" mass="27148">MSSKTWVIKLGGAVLNTENAAKALFEVLYEQHDAQFVIVHGGGSLVDSWLKEAGFASAKHQGLRISPKEQMPYIVGALAGAANKQLMAQAISVGHKPVGLSLYEAGITASQKLKALGQVGQCHNNADSIINDLLSAGRLPIISSIGFDEQGLLYNVNADEAAAAMASNLNAELIFMTDVEAVLDANKQPLHQLDTKHIDTLIAEGVIVGGMEVKVKTSLHAAQHLRRGVYISSWQKPENLTALLQGEHVGTKVTP</sequence>
<dbReference type="RefSeq" id="WP_262976683.1">
    <property type="nucleotide sequence ID" value="NZ_CAMAPB010000024.1"/>
</dbReference>
<comment type="subcellular location">
    <subcellularLocation>
        <location evidence="10">Cytoplasm</location>
    </subcellularLocation>
</comment>
<comment type="similarity">
    <text evidence="10">Belongs to the acetylglutamate kinase family. ArgB subfamily.</text>
</comment>
<comment type="pathway">
    <text evidence="1 10">Amino-acid biosynthesis; L-arginine biosynthesis; N(2)-acetyl-L-ornithine from L-glutamate: step 2/4.</text>
</comment>
<reference evidence="12" key="1">
    <citation type="submission" date="2022-07" db="EMBL/GenBank/DDBJ databases">
        <authorList>
            <person name="Criscuolo A."/>
        </authorList>
    </citation>
    <scope>NUCLEOTIDE SEQUENCE</scope>
    <source>
        <strain evidence="12">CIP103197</strain>
    </source>
</reference>
<evidence type="ECO:0000259" key="11">
    <source>
        <dbReference type="Pfam" id="PF00696"/>
    </source>
</evidence>
<protein>
    <recommendedName>
        <fullName evidence="10">Acetylglutamate kinase</fullName>
        <ecNumber evidence="10">2.7.2.8</ecNumber>
    </recommendedName>
    <alternativeName>
        <fullName evidence="10">N-acetyl-L-glutamate 5-phosphotransferase</fullName>
    </alternativeName>
    <alternativeName>
        <fullName evidence="10">NAG kinase</fullName>
        <shortName evidence="10">NAGK</shortName>
    </alternativeName>
</protein>
<dbReference type="SUPFAM" id="SSF53633">
    <property type="entry name" value="Carbamate kinase-like"/>
    <property type="match status" value="1"/>
</dbReference>
<keyword evidence="13" id="KW-1185">Reference proteome</keyword>
<dbReference type="InterPro" id="IPR004662">
    <property type="entry name" value="AcgluKinase_fam"/>
</dbReference>
<dbReference type="CDD" id="cd04249">
    <property type="entry name" value="AAK_NAGK-NC"/>
    <property type="match status" value="1"/>
</dbReference>
<comment type="function">
    <text evidence="10">Catalyzes the ATP-dependent phosphorylation of N-acetyl-L-glutamate.</text>
</comment>
<organism evidence="12 13">
    <name type="scientific">Pseudoalteromonas haloplanktis</name>
    <name type="common">Alteromonas haloplanktis</name>
    <dbReference type="NCBI Taxonomy" id="228"/>
    <lineage>
        <taxon>Bacteria</taxon>
        <taxon>Pseudomonadati</taxon>
        <taxon>Pseudomonadota</taxon>
        <taxon>Gammaproteobacteria</taxon>
        <taxon>Alteromonadales</taxon>
        <taxon>Pseudoalteromonadaceae</taxon>
        <taxon>Pseudoalteromonas</taxon>
    </lineage>
</organism>
<evidence type="ECO:0000256" key="7">
    <source>
        <dbReference type="ARBA" id="ARBA00022777"/>
    </source>
</evidence>
<dbReference type="Pfam" id="PF00696">
    <property type="entry name" value="AA_kinase"/>
    <property type="match status" value="1"/>
</dbReference>
<dbReference type="AlphaFoldDB" id="A0A9W4QY99"/>
<proteinExistence type="inferred from homology"/>
<accession>A0A9W4QY99</accession>
<dbReference type="GO" id="GO:0042450">
    <property type="term" value="P:L-arginine biosynthetic process via ornithine"/>
    <property type="evidence" value="ECO:0007669"/>
    <property type="project" value="UniProtKB-UniRule"/>
</dbReference>
<feature type="domain" description="Aspartate/glutamate/uridylate kinase" evidence="11">
    <location>
        <begin position="4"/>
        <end position="231"/>
    </location>
</feature>
<evidence type="ECO:0000256" key="1">
    <source>
        <dbReference type="ARBA" id="ARBA00004828"/>
    </source>
</evidence>
<dbReference type="PIRSF" id="PIRSF000728">
    <property type="entry name" value="NAGK"/>
    <property type="match status" value="1"/>
</dbReference>
<feature type="binding site" evidence="10">
    <location>
        <position position="64"/>
    </location>
    <ligand>
        <name>substrate</name>
    </ligand>
</feature>
<gene>
    <name evidence="10 12" type="primary">argB</name>
    <name evidence="12" type="ORF">PSEHALCIP103_01900</name>
</gene>
<dbReference type="GO" id="GO:0005737">
    <property type="term" value="C:cytoplasm"/>
    <property type="evidence" value="ECO:0007669"/>
    <property type="project" value="UniProtKB-SubCell"/>
</dbReference>
<evidence type="ECO:0000313" key="13">
    <source>
        <dbReference type="Proteomes" id="UP001152447"/>
    </source>
</evidence>
<dbReference type="EC" id="2.7.2.8" evidence="10"/>
<keyword evidence="5 10" id="KW-0808">Transferase</keyword>
<keyword evidence="3 10" id="KW-0055">Arginine biosynthesis</keyword>
<dbReference type="InterPro" id="IPR037528">
    <property type="entry name" value="ArgB"/>
</dbReference>
<evidence type="ECO:0000256" key="9">
    <source>
        <dbReference type="ARBA" id="ARBA00048141"/>
    </source>
</evidence>
<dbReference type="NCBIfam" id="TIGR00761">
    <property type="entry name" value="argB"/>
    <property type="match status" value="1"/>
</dbReference>
<comment type="caution">
    <text evidence="12">The sequence shown here is derived from an EMBL/GenBank/DDBJ whole genome shotgun (WGS) entry which is preliminary data.</text>
</comment>
<feature type="binding site" evidence="10">
    <location>
        <begin position="42"/>
        <end position="43"/>
    </location>
    <ligand>
        <name>substrate</name>
    </ligand>
</feature>
<comment type="catalytic activity">
    <reaction evidence="9 10">
        <text>N-acetyl-L-glutamate + ATP = N-acetyl-L-glutamyl 5-phosphate + ADP</text>
        <dbReference type="Rhea" id="RHEA:14629"/>
        <dbReference type="ChEBI" id="CHEBI:30616"/>
        <dbReference type="ChEBI" id="CHEBI:44337"/>
        <dbReference type="ChEBI" id="CHEBI:57936"/>
        <dbReference type="ChEBI" id="CHEBI:456216"/>
        <dbReference type="EC" id="2.7.2.8"/>
    </reaction>
</comment>